<proteinExistence type="predicted"/>
<evidence type="ECO:0000313" key="7">
    <source>
        <dbReference type="Proteomes" id="UP000195106"/>
    </source>
</evidence>
<evidence type="ECO:0000256" key="1">
    <source>
        <dbReference type="ARBA" id="ARBA00004141"/>
    </source>
</evidence>
<dbReference type="EMBL" id="MDHJ01000001">
    <property type="protein sequence ID" value="OUE09924.1"/>
    <property type="molecule type" value="Genomic_DNA"/>
</dbReference>
<keyword evidence="4 5" id="KW-0472">Membrane</keyword>
<feature type="transmembrane region" description="Helical" evidence="5">
    <location>
        <begin position="6"/>
        <end position="25"/>
    </location>
</feature>
<evidence type="ECO:0008006" key="8">
    <source>
        <dbReference type="Google" id="ProtNLM"/>
    </source>
</evidence>
<dbReference type="Pfam" id="PF13564">
    <property type="entry name" value="DoxX_2"/>
    <property type="match status" value="1"/>
</dbReference>
<keyword evidence="2 5" id="KW-0812">Transmembrane</keyword>
<evidence type="ECO:0000256" key="4">
    <source>
        <dbReference type="ARBA" id="ARBA00023136"/>
    </source>
</evidence>
<reference evidence="6 7" key="1">
    <citation type="submission" date="2016-08" db="EMBL/GenBank/DDBJ databases">
        <title>Genome sequence of Clavibacter michiganensis spp. strain CASJ009.</title>
        <authorList>
            <person name="Thapa S.P."/>
            <person name="Coaker G."/>
        </authorList>
    </citation>
    <scope>NUCLEOTIDE SEQUENCE [LARGE SCALE GENOMIC DNA]</scope>
    <source>
        <strain evidence="6">CASJ009</strain>
    </source>
</reference>
<evidence type="ECO:0000313" key="6">
    <source>
        <dbReference type="EMBL" id="OUE09924.1"/>
    </source>
</evidence>
<evidence type="ECO:0000256" key="3">
    <source>
        <dbReference type="ARBA" id="ARBA00022989"/>
    </source>
</evidence>
<dbReference type="InterPro" id="IPR032808">
    <property type="entry name" value="DoxX"/>
</dbReference>
<protein>
    <recommendedName>
        <fullName evidence="8">DoxX family protein</fullName>
    </recommendedName>
</protein>
<evidence type="ECO:0000256" key="2">
    <source>
        <dbReference type="ARBA" id="ARBA00022692"/>
    </source>
</evidence>
<dbReference type="AlphaFoldDB" id="A0A251XWG3"/>
<feature type="transmembrane region" description="Helical" evidence="5">
    <location>
        <begin position="46"/>
        <end position="66"/>
    </location>
</feature>
<comment type="subcellular location">
    <subcellularLocation>
        <location evidence="1">Membrane</location>
        <topology evidence="1">Multi-pass membrane protein</topology>
    </subcellularLocation>
</comment>
<keyword evidence="3 5" id="KW-1133">Transmembrane helix</keyword>
<name>A0A251XWG3_9MICO</name>
<dbReference type="GO" id="GO:0016020">
    <property type="term" value="C:membrane"/>
    <property type="evidence" value="ECO:0007669"/>
    <property type="project" value="UniProtKB-SubCell"/>
</dbReference>
<comment type="caution">
    <text evidence="6">The sequence shown here is derived from an EMBL/GenBank/DDBJ whole genome shotgun (WGS) entry which is preliminary data.</text>
</comment>
<accession>A0A251XWG3</accession>
<gene>
    <name evidence="6" type="ORF">CMsap09_13330</name>
</gene>
<sequence length="121" mass="11847">MLIALWAVSAMLAVAMLGAGILKLVRSRQALVDGGMTWAEGFPAGVVKAIAALEVVGAVGLVLPLATGVAPVLSPVAAVGLAVLMAGAVVVHARGREPVVPPLALLVLALAAAVLGFVALG</sequence>
<feature type="transmembrane region" description="Helical" evidence="5">
    <location>
        <begin position="72"/>
        <end position="91"/>
    </location>
</feature>
<dbReference type="Proteomes" id="UP000195106">
    <property type="component" value="Unassembled WGS sequence"/>
</dbReference>
<organism evidence="6 7">
    <name type="scientific">Clavibacter michiganensis</name>
    <dbReference type="NCBI Taxonomy" id="28447"/>
    <lineage>
        <taxon>Bacteria</taxon>
        <taxon>Bacillati</taxon>
        <taxon>Actinomycetota</taxon>
        <taxon>Actinomycetes</taxon>
        <taxon>Micrococcales</taxon>
        <taxon>Microbacteriaceae</taxon>
        <taxon>Clavibacter</taxon>
    </lineage>
</organism>
<evidence type="ECO:0000256" key="5">
    <source>
        <dbReference type="SAM" id="Phobius"/>
    </source>
</evidence>
<feature type="transmembrane region" description="Helical" evidence="5">
    <location>
        <begin position="103"/>
        <end position="120"/>
    </location>
</feature>